<protein>
    <recommendedName>
        <fullName evidence="11">Bifunctional protein FolD</fullName>
    </recommendedName>
    <domain>
        <recommendedName>
            <fullName evidence="11">Methylenetetrahydrofolate dehydrogenase</fullName>
            <ecNumber evidence="11">1.5.1.5</ecNumber>
        </recommendedName>
    </domain>
    <domain>
        <recommendedName>
            <fullName evidence="11">Methenyltetrahydrofolate cyclohydrolase</fullName>
            <ecNumber evidence="11">3.5.4.9</ecNumber>
        </recommendedName>
    </domain>
</protein>
<keyword evidence="6 11" id="KW-0521">NADP</keyword>
<organism evidence="14 15">
    <name type="scientific">Candidatus Taylorbacteria bacterium RIFCSPLOWO2_02_FULL_46_40</name>
    <dbReference type="NCBI Taxonomy" id="1802329"/>
    <lineage>
        <taxon>Bacteria</taxon>
        <taxon>Candidatus Tayloriibacteriota</taxon>
    </lineage>
</organism>
<evidence type="ECO:0000259" key="12">
    <source>
        <dbReference type="Pfam" id="PF00763"/>
    </source>
</evidence>
<dbReference type="GO" id="GO:0006164">
    <property type="term" value="P:purine nucleotide biosynthetic process"/>
    <property type="evidence" value="ECO:0007669"/>
    <property type="project" value="UniProtKB-KW"/>
</dbReference>
<dbReference type="SUPFAM" id="SSF51735">
    <property type="entry name" value="NAD(P)-binding Rossmann-fold domains"/>
    <property type="match status" value="1"/>
</dbReference>
<evidence type="ECO:0000256" key="8">
    <source>
        <dbReference type="ARBA" id="ARBA00023102"/>
    </source>
</evidence>
<evidence type="ECO:0000256" key="11">
    <source>
        <dbReference type="HAMAP-Rule" id="MF_01576"/>
    </source>
</evidence>
<dbReference type="Pfam" id="PF00763">
    <property type="entry name" value="THF_DHG_CYH"/>
    <property type="match status" value="1"/>
</dbReference>
<dbReference type="FunFam" id="3.40.50.720:FF:000006">
    <property type="entry name" value="Bifunctional protein FolD"/>
    <property type="match status" value="1"/>
</dbReference>
<evidence type="ECO:0000256" key="10">
    <source>
        <dbReference type="ARBA" id="ARBA00023268"/>
    </source>
</evidence>
<feature type="binding site" evidence="11">
    <location>
        <begin position="163"/>
        <end position="165"/>
    </location>
    <ligand>
        <name>NADP(+)</name>
        <dbReference type="ChEBI" id="CHEBI:58349"/>
    </ligand>
</feature>
<dbReference type="SUPFAM" id="SSF53223">
    <property type="entry name" value="Aminoacid dehydrogenase-like, N-terminal domain"/>
    <property type="match status" value="1"/>
</dbReference>
<dbReference type="CDD" id="cd01080">
    <property type="entry name" value="NAD_bind_m-THF_DH_Cyclohyd"/>
    <property type="match status" value="1"/>
</dbReference>
<dbReference type="PRINTS" id="PR00085">
    <property type="entry name" value="THFDHDRGNASE"/>
</dbReference>
<evidence type="ECO:0000256" key="9">
    <source>
        <dbReference type="ARBA" id="ARBA00023167"/>
    </source>
</evidence>
<keyword evidence="5 11" id="KW-0378">Hydrolase</keyword>
<dbReference type="EC" id="3.5.4.9" evidence="11"/>
<keyword evidence="9 11" id="KW-0486">Methionine biosynthesis</keyword>
<dbReference type="GO" id="GO:0035999">
    <property type="term" value="P:tetrahydrofolate interconversion"/>
    <property type="evidence" value="ECO:0007669"/>
    <property type="project" value="UniProtKB-UniRule"/>
</dbReference>
<dbReference type="Gene3D" id="3.40.50.10860">
    <property type="entry name" value="Leucine Dehydrogenase, chain A, domain 1"/>
    <property type="match status" value="1"/>
</dbReference>
<comment type="caution">
    <text evidence="11">Lacks conserved residue(s) required for the propagation of feature annotation.</text>
</comment>
<name>A0A1G2P076_9BACT</name>
<accession>A0A1G2P076</accession>
<dbReference type="FunFam" id="3.40.50.10860:FF:000005">
    <property type="entry name" value="C-1-tetrahydrofolate synthase, cytoplasmic, putative"/>
    <property type="match status" value="1"/>
</dbReference>
<dbReference type="EC" id="1.5.1.5" evidence="11"/>
<keyword evidence="7 11" id="KW-0560">Oxidoreductase</keyword>
<dbReference type="GO" id="GO:0004488">
    <property type="term" value="F:methylenetetrahydrofolate dehydrogenase (NADP+) activity"/>
    <property type="evidence" value="ECO:0007669"/>
    <property type="project" value="UniProtKB-UniRule"/>
</dbReference>
<dbReference type="Pfam" id="PF02882">
    <property type="entry name" value="THF_DHG_CYH_C"/>
    <property type="match status" value="1"/>
</dbReference>
<dbReference type="UniPathway" id="UPA00193"/>
<dbReference type="GO" id="GO:0009086">
    <property type="term" value="P:methionine biosynthetic process"/>
    <property type="evidence" value="ECO:0007669"/>
    <property type="project" value="UniProtKB-KW"/>
</dbReference>
<evidence type="ECO:0000313" key="14">
    <source>
        <dbReference type="EMBL" id="OHA41720.1"/>
    </source>
</evidence>
<proteinExistence type="inferred from homology"/>
<comment type="pathway">
    <text evidence="1 11">One-carbon metabolism; tetrahydrofolate interconversion.</text>
</comment>
<evidence type="ECO:0000256" key="4">
    <source>
        <dbReference type="ARBA" id="ARBA00022755"/>
    </source>
</evidence>
<comment type="catalytic activity">
    <reaction evidence="11">
        <text>(6R)-5,10-methenyltetrahydrofolate + H2O = (6R)-10-formyltetrahydrofolate + H(+)</text>
        <dbReference type="Rhea" id="RHEA:23700"/>
        <dbReference type="ChEBI" id="CHEBI:15377"/>
        <dbReference type="ChEBI" id="CHEBI:15378"/>
        <dbReference type="ChEBI" id="CHEBI:57455"/>
        <dbReference type="ChEBI" id="CHEBI:195366"/>
        <dbReference type="EC" id="3.5.4.9"/>
    </reaction>
</comment>
<evidence type="ECO:0000256" key="2">
    <source>
        <dbReference type="ARBA" id="ARBA00011738"/>
    </source>
</evidence>
<dbReference type="InterPro" id="IPR020631">
    <property type="entry name" value="THF_DH/CycHdrlase_NAD-bd_dom"/>
</dbReference>
<keyword evidence="4 11" id="KW-0658">Purine biosynthesis</keyword>
<dbReference type="HAMAP" id="MF_01576">
    <property type="entry name" value="THF_DHG_CYH"/>
    <property type="match status" value="1"/>
</dbReference>
<keyword evidence="10 11" id="KW-0511">Multifunctional enzyme</keyword>
<comment type="similarity">
    <text evidence="11">Belongs to the tetrahydrofolate dehydrogenase/cyclohydrolase family.</text>
</comment>
<dbReference type="EMBL" id="MHSH01000020">
    <property type="protein sequence ID" value="OHA41720.1"/>
    <property type="molecule type" value="Genomic_DNA"/>
</dbReference>
<keyword evidence="11" id="KW-0028">Amino-acid biosynthesis</keyword>
<dbReference type="InterPro" id="IPR000672">
    <property type="entry name" value="THF_DH/CycHdrlase"/>
</dbReference>
<dbReference type="InterPro" id="IPR020630">
    <property type="entry name" value="THF_DH/CycHdrlase_cat_dom"/>
</dbReference>
<dbReference type="PROSITE" id="PS00767">
    <property type="entry name" value="THF_DHG_CYH_2"/>
    <property type="match status" value="1"/>
</dbReference>
<dbReference type="PANTHER" id="PTHR48099">
    <property type="entry name" value="C-1-TETRAHYDROFOLATE SYNTHASE, CYTOPLASMIC-RELATED"/>
    <property type="match status" value="1"/>
</dbReference>
<dbReference type="PANTHER" id="PTHR48099:SF5">
    <property type="entry name" value="C-1-TETRAHYDROFOLATE SYNTHASE, CYTOPLASMIC"/>
    <property type="match status" value="1"/>
</dbReference>
<dbReference type="AlphaFoldDB" id="A0A1G2P076"/>
<dbReference type="GO" id="GO:0000105">
    <property type="term" value="P:L-histidine biosynthetic process"/>
    <property type="evidence" value="ECO:0007669"/>
    <property type="project" value="UniProtKB-KW"/>
</dbReference>
<comment type="subunit">
    <text evidence="2 11">Homodimer.</text>
</comment>
<evidence type="ECO:0000256" key="3">
    <source>
        <dbReference type="ARBA" id="ARBA00022563"/>
    </source>
</evidence>
<evidence type="ECO:0000259" key="13">
    <source>
        <dbReference type="Pfam" id="PF02882"/>
    </source>
</evidence>
<comment type="caution">
    <text evidence="14">The sequence shown here is derived from an EMBL/GenBank/DDBJ whole genome shotgun (WGS) entry which is preliminary data.</text>
</comment>
<dbReference type="InterPro" id="IPR036291">
    <property type="entry name" value="NAD(P)-bd_dom_sf"/>
</dbReference>
<comment type="function">
    <text evidence="11">Catalyzes the oxidation of 5,10-methylenetetrahydrofolate to 5,10-methenyltetrahydrofolate and then the hydrolysis of 5,10-methenyltetrahydrofolate to 10-formyltetrahydrofolate.</text>
</comment>
<dbReference type="InterPro" id="IPR020867">
    <property type="entry name" value="THF_DH/CycHdrlase_CS"/>
</dbReference>
<evidence type="ECO:0000256" key="5">
    <source>
        <dbReference type="ARBA" id="ARBA00022801"/>
    </source>
</evidence>
<sequence length="289" mass="30650">MKRTLILDGKVAASVKERMLRERIAGLSVPPSLAIVCVGGDERSLAYIRRKKKMAERIGVSVLVHEQSASATPREVKSLISQLNADPKITGIIVQLPLPKHLEPLDILSAVDPRKDADGLAPKNFVALISGKPNIIPATTRGVISLLKHYKIEIAGKRVAVLGRSMLVGKPTALALLAEDATVTICHSKTADLANIIRESDIVVSAIGKPRFLKADLFHAGQIVVDVGISASPADFLEEDGGSSKKLVGDVDFEEVSKIVAAISPVPGGVGPMTVISLFENLADLAESK</sequence>
<feature type="binding site" evidence="11">
    <location>
        <position position="229"/>
    </location>
    <ligand>
        <name>NADP(+)</name>
        <dbReference type="ChEBI" id="CHEBI:58349"/>
    </ligand>
</feature>
<dbReference type="InterPro" id="IPR046346">
    <property type="entry name" value="Aminoacid_DH-like_N_sf"/>
</dbReference>
<gene>
    <name evidence="11" type="primary">folD</name>
    <name evidence="14" type="ORF">A3H68_03585</name>
</gene>
<feature type="domain" description="Tetrahydrofolate dehydrogenase/cyclohydrolase catalytic" evidence="12">
    <location>
        <begin position="8"/>
        <end position="118"/>
    </location>
</feature>
<reference evidence="14 15" key="1">
    <citation type="journal article" date="2016" name="Nat. Commun.">
        <title>Thousands of microbial genomes shed light on interconnected biogeochemical processes in an aquifer system.</title>
        <authorList>
            <person name="Anantharaman K."/>
            <person name="Brown C.T."/>
            <person name="Hug L.A."/>
            <person name="Sharon I."/>
            <person name="Castelle C.J."/>
            <person name="Probst A.J."/>
            <person name="Thomas B.C."/>
            <person name="Singh A."/>
            <person name="Wilkins M.J."/>
            <person name="Karaoz U."/>
            <person name="Brodie E.L."/>
            <person name="Williams K.H."/>
            <person name="Hubbard S.S."/>
            <person name="Banfield J.F."/>
        </authorList>
    </citation>
    <scope>NUCLEOTIDE SEQUENCE [LARGE SCALE GENOMIC DNA]</scope>
</reference>
<evidence type="ECO:0000256" key="7">
    <source>
        <dbReference type="ARBA" id="ARBA00023002"/>
    </source>
</evidence>
<evidence type="ECO:0000256" key="6">
    <source>
        <dbReference type="ARBA" id="ARBA00022857"/>
    </source>
</evidence>
<evidence type="ECO:0000313" key="15">
    <source>
        <dbReference type="Proteomes" id="UP000176429"/>
    </source>
</evidence>
<keyword evidence="8 11" id="KW-0368">Histidine biosynthesis</keyword>
<dbReference type="GO" id="GO:0005829">
    <property type="term" value="C:cytosol"/>
    <property type="evidence" value="ECO:0007669"/>
    <property type="project" value="TreeGrafter"/>
</dbReference>
<feature type="domain" description="Tetrahydrofolate dehydrogenase/cyclohydrolase NAD(P)-binding" evidence="13">
    <location>
        <begin position="137"/>
        <end position="287"/>
    </location>
</feature>
<keyword evidence="3 11" id="KW-0554">One-carbon metabolism</keyword>
<dbReference type="Proteomes" id="UP000176429">
    <property type="component" value="Unassembled WGS sequence"/>
</dbReference>
<dbReference type="Gene3D" id="3.40.50.720">
    <property type="entry name" value="NAD(P)-binding Rossmann-like Domain"/>
    <property type="match status" value="1"/>
</dbReference>
<dbReference type="GO" id="GO:0004477">
    <property type="term" value="F:methenyltetrahydrofolate cyclohydrolase activity"/>
    <property type="evidence" value="ECO:0007669"/>
    <property type="project" value="UniProtKB-UniRule"/>
</dbReference>
<evidence type="ECO:0000256" key="1">
    <source>
        <dbReference type="ARBA" id="ARBA00004777"/>
    </source>
</evidence>
<comment type="catalytic activity">
    <reaction evidence="11">
        <text>(6R)-5,10-methylene-5,6,7,8-tetrahydrofolate + NADP(+) = (6R)-5,10-methenyltetrahydrofolate + NADPH</text>
        <dbReference type="Rhea" id="RHEA:22812"/>
        <dbReference type="ChEBI" id="CHEBI:15636"/>
        <dbReference type="ChEBI" id="CHEBI:57455"/>
        <dbReference type="ChEBI" id="CHEBI:57783"/>
        <dbReference type="ChEBI" id="CHEBI:58349"/>
        <dbReference type="EC" id="1.5.1.5"/>
    </reaction>
</comment>